<evidence type="ECO:0000313" key="9">
    <source>
        <dbReference type="Proteomes" id="UP000199118"/>
    </source>
</evidence>
<dbReference type="Gene3D" id="3.40.50.261">
    <property type="entry name" value="Succinyl-CoA synthetase domains"/>
    <property type="match status" value="2"/>
</dbReference>
<evidence type="ECO:0000313" key="8">
    <source>
        <dbReference type="EMBL" id="SDX40913.1"/>
    </source>
</evidence>
<proteinExistence type="inferred from homology"/>
<keyword evidence="9" id="KW-1185">Reference proteome</keyword>
<dbReference type="InterPro" id="IPR003781">
    <property type="entry name" value="CoA-bd"/>
</dbReference>
<dbReference type="InterPro" id="IPR011761">
    <property type="entry name" value="ATP-grasp"/>
</dbReference>
<evidence type="ECO:0000256" key="3">
    <source>
        <dbReference type="ARBA" id="ARBA00022741"/>
    </source>
</evidence>
<dbReference type="GO" id="GO:0005524">
    <property type="term" value="F:ATP binding"/>
    <property type="evidence" value="ECO:0007669"/>
    <property type="project" value="UniProtKB-UniRule"/>
</dbReference>
<sequence>MSAGGRLYRGEEMKRLLAPRSIAIVGISQREGSFGQRTYENLGEFQGDIYFVNPRYEELMGRKCYPSIASLPEAPDCVVLVTAREAIGPLLEECIAKGCGGVMIYASGFAEMGGDNAELQRRNARMAHDAGMPIIGPNAIGFVNFSIGAGVTFMFGMDFEETYARPAAERRVGLVTQSGALGLALHQSAKHGHHLSHMLACGNSSDVDVSDCISYLAEDPVCKAIAAVIEGVPDGARLEAAIKKAHAAGKPVVVSKVARGEAGAAAAASHTGSLAGSHEAYRSMVMRAGGVFVDEIEGLIDTAQFLAKARPPVEGAEGVAIIATSGGAGVVLTDAAEDAGIPLPQPNAEVRAVLESKIPEYGSAANPVDVTAQVINDRQSLVDCINAMLGQKEYGLMLVPHPNVTVPSIDRMKLMNELAGQAGKIIAVPWLSGWLEGPAAVDVASADNLAVFRSARHCMTAISEWMRIHAQKVEPVDKPRLTTPSEGLAQALAAAGGQPVTEREAKAILSGYGVPVIEEKPAASAEAAADMAAALGFPVVMKIDSPDLPHKTEAGGIALNLKSAEAVKDAYAAMMTRVKAYKADARIEGVLIQRMAPAGVEIVVGARRDPTFGAVIVVGLGGVMVELMRDSVAAPAPVTPHEASEMLARLRGAAVLDGFRDLPPVDKAKLAEVVARVSEFAADAGAGLAELDVNPLICRGDDIVAVDALIIPGAGED</sequence>
<dbReference type="GO" id="GO:0046872">
    <property type="term" value="F:metal ion binding"/>
    <property type="evidence" value="ECO:0007669"/>
    <property type="project" value="InterPro"/>
</dbReference>
<comment type="similarity">
    <text evidence="5">In the N-terminal section; belongs to the acetate CoA ligase alpha subunit family.</text>
</comment>
<dbReference type="Pfam" id="PF19045">
    <property type="entry name" value="Ligase_CoA_2"/>
    <property type="match status" value="1"/>
</dbReference>
<evidence type="ECO:0000259" key="7">
    <source>
        <dbReference type="PROSITE" id="PS50975"/>
    </source>
</evidence>
<evidence type="ECO:0000256" key="2">
    <source>
        <dbReference type="ARBA" id="ARBA00022598"/>
    </source>
</evidence>
<dbReference type="STRING" id="356660.SAMN05444336_10517"/>
<dbReference type="GO" id="GO:0006099">
    <property type="term" value="P:tricarboxylic acid cycle"/>
    <property type="evidence" value="ECO:0007669"/>
    <property type="project" value="UniProtKB-KW"/>
</dbReference>
<dbReference type="InterPro" id="IPR036291">
    <property type="entry name" value="NAD(P)-bd_dom_sf"/>
</dbReference>
<dbReference type="SUPFAM" id="SSF56059">
    <property type="entry name" value="Glutathione synthetase ATP-binding domain-like"/>
    <property type="match status" value="1"/>
</dbReference>
<dbReference type="PANTHER" id="PTHR43334">
    <property type="entry name" value="ACETATE--COA LIGASE [ADP-FORMING]"/>
    <property type="match status" value="1"/>
</dbReference>
<feature type="domain" description="ATP-grasp" evidence="7">
    <location>
        <begin position="506"/>
        <end position="542"/>
    </location>
</feature>
<name>A0A1H3BG47_9RHOB</name>
<dbReference type="EMBL" id="FNMZ01000005">
    <property type="protein sequence ID" value="SDX40913.1"/>
    <property type="molecule type" value="Genomic_DNA"/>
</dbReference>
<dbReference type="PROSITE" id="PS50975">
    <property type="entry name" value="ATP_GRASP"/>
    <property type="match status" value="1"/>
</dbReference>
<dbReference type="InterPro" id="IPR016102">
    <property type="entry name" value="Succinyl-CoA_synth-like"/>
</dbReference>
<keyword evidence="4 6" id="KW-0067">ATP-binding</keyword>
<organism evidence="8 9">
    <name type="scientific">Albimonas donghaensis</name>
    <dbReference type="NCBI Taxonomy" id="356660"/>
    <lineage>
        <taxon>Bacteria</taxon>
        <taxon>Pseudomonadati</taxon>
        <taxon>Pseudomonadota</taxon>
        <taxon>Alphaproteobacteria</taxon>
        <taxon>Rhodobacterales</taxon>
        <taxon>Paracoccaceae</taxon>
        <taxon>Albimonas</taxon>
    </lineage>
</organism>
<accession>A0A1H3BG47</accession>
<dbReference type="Pfam" id="PF13380">
    <property type="entry name" value="CoA_binding_2"/>
    <property type="match status" value="1"/>
</dbReference>
<dbReference type="InterPro" id="IPR013815">
    <property type="entry name" value="ATP_grasp_subdomain_1"/>
</dbReference>
<dbReference type="PANTHER" id="PTHR43334:SF1">
    <property type="entry name" value="3-HYDROXYPROPIONATE--COA LIGASE [ADP-FORMING]"/>
    <property type="match status" value="1"/>
</dbReference>
<dbReference type="InterPro" id="IPR043938">
    <property type="entry name" value="Ligase_CoA_dom"/>
</dbReference>
<dbReference type="GO" id="GO:0043758">
    <property type="term" value="F:acetate-CoA ligase (ADP-forming) activity"/>
    <property type="evidence" value="ECO:0007669"/>
    <property type="project" value="InterPro"/>
</dbReference>
<dbReference type="OrthoDB" id="9807426at2"/>
<dbReference type="Proteomes" id="UP000199118">
    <property type="component" value="Unassembled WGS sequence"/>
</dbReference>
<dbReference type="InterPro" id="IPR032875">
    <property type="entry name" value="Succ_CoA_lig_flav_dom"/>
</dbReference>
<dbReference type="SMART" id="SM00881">
    <property type="entry name" value="CoA_binding"/>
    <property type="match status" value="1"/>
</dbReference>
<dbReference type="Pfam" id="PF13549">
    <property type="entry name" value="ATP-grasp_5"/>
    <property type="match status" value="1"/>
</dbReference>
<dbReference type="FunFam" id="3.30.1490.20:FF:000020">
    <property type="entry name" value="Protein lysine acetyltransferase"/>
    <property type="match status" value="1"/>
</dbReference>
<protein>
    <submittedName>
        <fullName evidence="8">Acetyl-CoA synthetase</fullName>
    </submittedName>
</protein>
<keyword evidence="1" id="KW-0816">Tricarboxylic acid cycle</keyword>
<dbReference type="Gene3D" id="3.30.470.20">
    <property type="entry name" value="ATP-grasp fold, B domain"/>
    <property type="match status" value="1"/>
</dbReference>
<dbReference type="Gene3D" id="3.30.1490.20">
    <property type="entry name" value="ATP-grasp fold, A domain"/>
    <property type="match status" value="1"/>
</dbReference>
<dbReference type="Gene3D" id="3.40.50.720">
    <property type="entry name" value="NAD(P)-binding Rossmann-like Domain"/>
    <property type="match status" value="1"/>
</dbReference>
<keyword evidence="2" id="KW-0436">Ligase</keyword>
<dbReference type="SUPFAM" id="SSF51735">
    <property type="entry name" value="NAD(P)-binding Rossmann-fold domains"/>
    <property type="match status" value="1"/>
</dbReference>
<gene>
    <name evidence="8" type="ORF">SAMN05444336_10517</name>
</gene>
<dbReference type="SUPFAM" id="SSF52210">
    <property type="entry name" value="Succinyl-CoA synthetase domains"/>
    <property type="match status" value="2"/>
</dbReference>
<dbReference type="InterPro" id="IPR051538">
    <property type="entry name" value="Acyl-CoA_Synth/Transferase"/>
</dbReference>
<dbReference type="Pfam" id="PF13607">
    <property type="entry name" value="Succ_CoA_lig"/>
    <property type="match status" value="1"/>
</dbReference>
<evidence type="ECO:0000256" key="5">
    <source>
        <dbReference type="ARBA" id="ARBA00060888"/>
    </source>
</evidence>
<evidence type="ECO:0000256" key="4">
    <source>
        <dbReference type="ARBA" id="ARBA00022840"/>
    </source>
</evidence>
<evidence type="ECO:0000256" key="6">
    <source>
        <dbReference type="PROSITE-ProRule" id="PRU00409"/>
    </source>
</evidence>
<keyword evidence="3 6" id="KW-0547">Nucleotide-binding</keyword>
<evidence type="ECO:0000256" key="1">
    <source>
        <dbReference type="ARBA" id="ARBA00022532"/>
    </source>
</evidence>
<dbReference type="RefSeq" id="WP_092682973.1">
    <property type="nucleotide sequence ID" value="NZ_FNMZ01000005.1"/>
</dbReference>
<dbReference type="AlphaFoldDB" id="A0A1H3BG47"/>
<reference evidence="8 9" key="1">
    <citation type="submission" date="2016-10" db="EMBL/GenBank/DDBJ databases">
        <authorList>
            <person name="de Groot N.N."/>
        </authorList>
    </citation>
    <scope>NUCLEOTIDE SEQUENCE [LARGE SCALE GENOMIC DNA]</scope>
    <source>
        <strain evidence="8 9">DSM 17890</strain>
    </source>
</reference>